<evidence type="ECO:0000313" key="6">
    <source>
        <dbReference type="Proteomes" id="UP001589608"/>
    </source>
</evidence>
<comment type="caution">
    <text evidence="5">The sequence shown here is derived from an EMBL/GenBank/DDBJ whole genome shotgun (WGS) entry which is preliminary data.</text>
</comment>
<dbReference type="SUPFAM" id="SSF46785">
    <property type="entry name" value="Winged helix' DNA-binding domain"/>
    <property type="match status" value="2"/>
</dbReference>
<keyword evidence="3" id="KW-0804">Transcription</keyword>
<dbReference type="RefSeq" id="WP_223097452.1">
    <property type="nucleotide sequence ID" value="NZ_CP061913.1"/>
</dbReference>
<keyword evidence="1" id="KW-0805">Transcription regulation</keyword>
<reference evidence="5 6" key="1">
    <citation type="submission" date="2024-09" db="EMBL/GenBank/DDBJ databases">
        <authorList>
            <person name="Sun Q."/>
            <person name="Mori K."/>
        </authorList>
    </citation>
    <scope>NUCLEOTIDE SEQUENCE [LARGE SCALE GENOMIC DNA]</scope>
    <source>
        <strain evidence="5 6">JCM 3307</strain>
    </source>
</reference>
<evidence type="ECO:0000256" key="2">
    <source>
        <dbReference type="ARBA" id="ARBA00023125"/>
    </source>
</evidence>
<dbReference type="Proteomes" id="UP001589608">
    <property type="component" value="Unassembled WGS sequence"/>
</dbReference>
<dbReference type="SMART" id="SM00345">
    <property type="entry name" value="HTH_GNTR"/>
    <property type="match status" value="2"/>
</dbReference>
<dbReference type="InterPro" id="IPR000524">
    <property type="entry name" value="Tscrpt_reg_HTH_GntR"/>
</dbReference>
<dbReference type="Pfam" id="PF00392">
    <property type="entry name" value="GntR"/>
    <property type="match status" value="2"/>
</dbReference>
<dbReference type="PROSITE" id="PS50949">
    <property type="entry name" value="HTH_GNTR"/>
    <property type="match status" value="2"/>
</dbReference>
<evidence type="ECO:0000256" key="3">
    <source>
        <dbReference type="ARBA" id="ARBA00023163"/>
    </source>
</evidence>
<keyword evidence="2" id="KW-0238">DNA-binding</keyword>
<proteinExistence type="predicted"/>
<dbReference type="Gene3D" id="1.10.10.10">
    <property type="entry name" value="Winged helix-like DNA-binding domain superfamily/Winged helix DNA-binding domain"/>
    <property type="match status" value="2"/>
</dbReference>
<gene>
    <name evidence="5" type="ORF">ACFFTR_01925</name>
</gene>
<dbReference type="CDD" id="cd07377">
    <property type="entry name" value="WHTH_GntR"/>
    <property type="match status" value="2"/>
</dbReference>
<name>A0ABV5LZ07_9ACTN</name>
<protein>
    <submittedName>
        <fullName evidence="5">GntR family transcriptional regulator</fullName>
    </submittedName>
</protein>
<dbReference type="InterPro" id="IPR036390">
    <property type="entry name" value="WH_DNA-bd_sf"/>
</dbReference>
<accession>A0ABV5LZ07</accession>
<feature type="domain" description="HTH gntR-type" evidence="4">
    <location>
        <begin position="11"/>
        <end position="79"/>
    </location>
</feature>
<keyword evidence="6" id="KW-1185">Reference proteome</keyword>
<dbReference type="PANTHER" id="PTHR44846">
    <property type="entry name" value="MANNOSYL-D-GLYCERATE TRANSPORT/METABOLISM SYSTEM REPRESSOR MNGR-RELATED"/>
    <property type="match status" value="1"/>
</dbReference>
<evidence type="ECO:0000313" key="5">
    <source>
        <dbReference type="EMBL" id="MFB9441844.1"/>
    </source>
</evidence>
<organism evidence="5 6">
    <name type="scientific">Dactylosporangium vinaceum</name>
    <dbReference type="NCBI Taxonomy" id="53362"/>
    <lineage>
        <taxon>Bacteria</taxon>
        <taxon>Bacillati</taxon>
        <taxon>Actinomycetota</taxon>
        <taxon>Actinomycetes</taxon>
        <taxon>Micromonosporales</taxon>
        <taxon>Micromonosporaceae</taxon>
        <taxon>Dactylosporangium</taxon>
    </lineage>
</organism>
<dbReference type="EMBL" id="JBHMCA010000007">
    <property type="protein sequence ID" value="MFB9441844.1"/>
    <property type="molecule type" value="Genomic_DNA"/>
</dbReference>
<dbReference type="PRINTS" id="PR00035">
    <property type="entry name" value="HTHGNTR"/>
</dbReference>
<evidence type="ECO:0000259" key="4">
    <source>
        <dbReference type="PROSITE" id="PS50949"/>
    </source>
</evidence>
<sequence>MRKDGMRSTAWGAYRGITEALRMRLASDEFKPGAALPSEAALVAEYGVARNTVRRALDQLAEEGLIVTRPGRGRLVADPDKPAQPIQPQYQKIAAALREQIESGELAAGAILPSESALVARYGVARGTARQALAALQDVTVSVQGKGRYVKPQ</sequence>
<evidence type="ECO:0000256" key="1">
    <source>
        <dbReference type="ARBA" id="ARBA00023015"/>
    </source>
</evidence>
<feature type="domain" description="HTH gntR-type" evidence="4">
    <location>
        <begin position="87"/>
        <end position="153"/>
    </location>
</feature>
<dbReference type="InterPro" id="IPR036388">
    <property type="entry name" value="WH-like_DNA-bd_sf"/>
</dbReference>
<dbReference type="InterPro" id="IPR050679">
    <property type="entry name" value="Bact_HTH_transcr_reg"/>
</dbReference>